<name>A0A2S9GWJ2_9BURK</name>
<dbReference type="SUPFAM" id="SSF48230">
    <property type="entry name" value="Chondroitin AC/alginate lyase"/>
    <property type="match status" value="1"/>
</dbReference>
<feature type="chain" id="PRO_5015593366" evidence="3">
    <location>
        <begin position="21"/>
        <end position="346"/>
    </location>
</feature>
<dbReference type="InterPro" id="IPR008929">
    <property type="entry name" value="Chondroitin_lyas"/>
</dbReference>
<feature type="signal peptide" evidence="3">
    <location>
        <begin position="1"/>
        <end position="20"/>
    </location>
</feature>
<dbReference type="Pfam" id="PF05426">
    <property type="entry name" value="Alginate_lyase"/>
    <property type="match status" value="1"/>
</dbReference>
<evidence type="ECO:0000256" key="1">
    <source>
        <dbReference type="ARBA" id="ARBA00022729"/>
    </source>
</evidence>
<gene>
    <name evidence="5" type="ORF">S2091_3219</name>
</gene>
<evidence type="ECO:0000313" key="6">
    <source>
        <dbReference type="Proteomes" id="UP000237839"/>
    </source>
</evidence>
<protein>
    <submittedName>
        <fullName evidence="5">Alginate lyase</fullName>
    </submittedName>
</protein>
<feature type="domain" description="Alginate lyase" evidence="4">
    <location>
        <begin position="44"/>
        <end position="279"/>
    </location>
</feature>
<accession>A0A2S9GWJ2</accession>
<dbReference type="Gene3D" id="1.50.10.100">
    <property type="entry name" value="Chondroitin AC/alginate lyase"/>
    <property type="match status" value="1"/>
</dbReference>
<reference evidence="5 6" key="1">
    <citation type="submission" date="2018-02" db="EMBL/GenBank/DDBJ databases">
        <title>Solimicrobium silvestre gen. nov., sp. nov., isolated from alpine forest soil.</title>
        <authorList>
            <person name="Margesin R."/>
            <person name="Albuquerque L."/>
            <person name="Zhang D.-C."/>
            <person name="Froufe H.J.C."/>
            <person name="Severino R."/>
            <person name="Roxo I."/>
            <person name="Egas C."/>
            <person name="Da Costa M.S."/>
        </authorList>
    </citation>
    <scope>NUCLEOTIDE SEQUENCE [LARGE SCALE GENOMIC DNA]</scope>
    <source>
        <strain evidence="5 6">S20-91</strain>
    </source>
</reference>
<dbReference type="OrthoDB" id="1043373at2"/>
<dbReference type="Proteomes" id="UP000237839">
    <property type="component" value="Unassembled WGS sequence"/>
</dbReference>
<dbReference type="RefSeq" id="WP_105532965.1">
    <property type="nucleotide sequence ID" value="NZ_PUGF01000016.1"/>
</dbReference>
<dbReference type="AlphaFoldDB" id="A0A2S9GWJ2"/>
<dbReference type="InterPro" id="IPR008397">
    <property type="entry name" value="Alginate_lyase_dom"/>
</dbReference>
<keyword evidence="2 5" id="KW-0456">Lyase</keyword>
<sequence length="346" mass="38754">MRKTLIVIALSFITAQAAIAAQATPWCTVDSVPDTTIKSLQKDADKRSADQSRAIARVHTEGTLPHQGIWDQSIEAKKDLPLIRELALIWRVNHDPAVLTHLTTLLDAWASIYQPSFNPIDETDFDAIIDAYAITEVDLPATTRDKVAALLHRWATGYIDQMLHNDKPGKGKWTNNWQSHRIKLATLSAVALGDTRLIDAARWQFLKQINQNLHSNGLSIDFEERDALHYTVYDLEPLVRAAMAARTIGQDWLNLQAENGASLAAGLNWLLPYARGEQTHEEYVHTTVKFDLQRRDAGVAGFTGMWEPKSSGQLYWLASTLDAHYLPVAQSLINQSAWIAACWQAR</sequence>
<evidence type="ECO:0000256" key="3">
    <source>
        <dbReference type="SAM" id="SignalP"/>
    </source>
</evidence>
<organism evidence="5 6">
    <name type="scientific">Solimicrobium silvestre</name>
    <dbReference type="NCBI Taxonomy" id="2099400"/>
    <lineage>
        <taxon>Bacteria</taxon>
        <taxon>Pseudomonadati</taxon>
        <taxon>Pseudomonadota</taxon>
        <taxon>Betaproteobacteria</taxon>
        <taxon>Burkholderiales</taxon>
        <taxon>Oxalobacteraceae</taxon>
        <taxon>Solimicrobium</taxon>
    </lineage>
</organism>
<dbReference type="GO" id="GO:0042597">
    <property type="term" value="C:periplasmic space"/>
    <property type="evidence" value="ECO:0007669"/>
    <property type="project" value="InterPro"/>
</dbReference>
<evidence type="ECO:0000313" key="5">
    <source>
        <dbReference type="EMBL" id="PRC92084.1"/>
    </source>
</evidence>
<dbReference type="GO" id="GO:0016829">
    <property type="term" value="F:lyase activity"/>
    <property type="evidence" value="ECO:0007669"/>
    <property type="project" value="UniProtKB-KW"/>
</dbReference>
<proteinExistence type="predicted"/>
<keyword evidence="1 3" id="KW-0732">Signal</keyword>
<comment type="caution">
    <text evidence="5">The sequence shown here is derived from an EMBL/GenBank/DDBJ whole genome shotgun (WGS) entry which is preliminary data.</text>
</comment>
<evidence type="ECO:0000259" key="4">
    <source>
        <dbReference type="Pfam" id="PF05426"/>
    </source>
</evidence>
<keyword evidence="6" id="KW-1185">Reference proteome</keyword>
<evidence type="ECO:0000256" key="2">
    <source>
        <dbReference type="ARBA" id="ARBA00023239"/>
    </source>
</evidence>
<dbReference type="EMBL" id="PUGF01000016">
    <property type="protein sequence ID" value="PRC92084.1"/>
    <property type="molecule type" value="Genomic_DNA"/>
</dbReference>